<dbReference type="AlphaFoldDB" id="A0A8U0FNJ6"/>
<feature type="compositionally biased region" description="Polar residues" evidence="2">
    <location>
        <begin position="1"/>
        <end position="19"/>
    </location>
</feature>
<dbReference type="RefSeq" id="WP_248577175.1">
    <property type="nucleotide sequence ID" value="NZ_CP096255.1"/>
</dbReference>
<evidence type="ECO:0000256" key="2">
    <source>
        <dbReference type="SAM" id="MobiDB-lite"/>
    </source>
</evidence>
<dbReference type="InterPro" id="IPR036908">
    <property type="entry name" value="RlpA-like_sf"/>
</dbReference>
<accession>A0A8U0FNJ6</accession>
<evidence type="ECO:0000259" key="3">
    <source>
        <dbReference type="Pfam" id="PF03330"/>
    </source>
</evidence>
<feature type="region of interest" description="Disordered" evidence="2">
    <location>
        <begin position="1"/>
        <end position="22"/>
    </location>
</feature>
<reference evidence="4" key="1">
    <citation type="journal article" date="2017" name="Syst. Appl. Microbiol.">
        <title>Soybeans inoculated with root zone soils of Canadian native legumes harbour diverse and novel Bradyrhizobium spp. that possess agricultural potential.</title>
        <authorList>
            <person name="Bromfield E.S.P."/>
            <person name="Cloutier S."/>
            <person name="Tambong J.T."/>
            <person name="Tran Thi T.V."/>
        </authorList>
    </citation>
    <scope>NUCLEOTIDE SEQUENCE</scope>
    <source>
        <strain evidence="4">1S5</strain>
    </source>
</reference>
<comment type="similarity">
    <text evidence="1">Belongs to the RlpA family.</text>
</comment>
<dbReference type="Pfam" id="PF03330">
    <property type="entry name" value="DPBB_1"/>
    <property type="match status" value="1"/>
</dbReference>
<dbReference type="CDD" id="cd22268">
    <property type="entry name" value="DPBB_RlpA-like"/>
    <property type="match status" value="1"/>
</dbReference>
<dbReference type="NCBIfam" id="TIGR00413">
    <property type="entry name" value="rlpA"/>
    <property type="match status" value="1"/>
</dbReference>
<name>A0A8U0FNJ6_9BRAD</name>
<evidence type="ECO:0000313" key="4">
    <source>
        <dbReference type="EMBL" id="UPT88218.1"/>
    </source>
</evidence>
<evidence type="ECO:0000256" key="1">
    <source>
        <dbReference type="RuleBase" id="RU003495"/>
    </source>
</evidence>
<dbReference type="SUPFAM" id="SSF50685">
    <property type="entry name" value="Barwin-like endoglucanases"/>
    <property type="match status" value="1"/>
</dbReference>
<dbReference type="Proteomes" id="UP000551709">
    <property type="component" value="Chromosome"/>
</dbReference>
<dbReference type="InterPro" id="IPR012997">
    <property type="entry name" value="RplA"/>
</dbReference>
<evidence type="ECO:0000313" key="5">
    <source>
        <dbReference type="Proteomes" id="UP000551709"/>
    </source>
</evidence>
<proteinExistence type="inferred from homology"/>
<organism evidence="4 5">
    <name type="scientific">Bradyrhizobium barranii subsp. apii</name>
    <dbReference type="NCBI Taxonomy" id="2819348"/>
    <lineage>
        <taxon>Bacteria</taxon>
        <taxon>Pseudomonadati</taxon>
        <taxon>Pseudomonadota</taxon>
        <taxon>Alphaproteobacteria</taxon>
        <taxon>Hyphomicrobiales</taxon>
        <taxon>Nitrobacteraceae</taxon>
        <taxon>Bradyrhizobium</taxon>
        <taxon>Bradyrhizobium barranii</taxon>
    </lineage>
</organism>
<sequence length="90" mass="9727">MYTTLSEETASGQDTSVNDRTAAHQSLPFGTLVRIDNQANGQSAVVRITDRGPFVSGRIIDVSQIAAHELGFADLTKVCLRILSIPETRP</sequence>
<dbReference type="EMBL" id="CP096255">
    <property type="protein sequence ID" value="UPT88218.1"/>
    <property type="molecule type" value="Genomic_DNA"/>
</dbReference>
<dbReference type="PANTHER" id="PTHR34183">
    <property type="entry name" value="ENDOLYTIC PEPTIDOGLYCAN TRANSGLYCOSYLASE RLPA"/>
    <property type="match status" value="1"/>
</dbReference>
<dbReference type="PANTHER" id="PTHR34183:SF1">
    <property type="entry name" value="ENDOLYTIC PEPTIDOGLYCAN TRANSGLYCOSYLASE RLPA"/>
    <property type="match status" value="1"/>
</dbReference>
<gene>
    <name evidence="4" type="ORF">HAP41_0000003475</name>
</gene>
<feature type="domain" description="RlpA-like protein double-psi beta-barrel" evidence="3">
    <location>
        <begin position="6"/>
        <end position="75"/>
    </location>
</feature>
<protein>
    <submittedName>
        <fullName evidence="4">Septal ring lytic transglycosylase RlpA family protein</fullName>
    </submittedName>
</protein>
<reference evidence="4" key="2">
    <citation type="submission" date="2022-04" db="EMBL/GenBank/DDBJ databases">
        <authorList>
            <person name="Bromfield E.S.P."/>
            <person name="Cloutier S."/>
        </authorList>
    </citation>
    <scope>NUCLEOTIDE SEQUENCE</scope>
    <source>
        <strain evidence="4">1S5</strain>
    </source>
</reference>
<dbReference type="InterPro" id="IPR009009">
    <property type="entry name" value="RlpA-like_DPBB"/>
</dbReference>
<dbReference type="Gene3D" id="2.40.40.10">
    <property type="entry name" value="RlpA-like domain"/>
    <property type="match status" value="1"/>
</dbReference>